<keyword evidence="7" id="KW-0479">Metal-binding</keyword>
<accession>A0AAG5CN85</accession>
<organism evidence="18 19">
    <name type="scientific">Anopheles atroparvus</name>
    <name type="common">European mosquito</name>
    <dbReference type="NCBI Taxonomy" id="41427"/>
    <lineage>
        <taxon>Eukaryota</taxon>
        <taxon>Metazoa</taxon>
        <taxon>Ecdysozoa</taxon>
        <taxon>Arthropoda</taxon>
        <taxon>Hexapoda</taxon>
        <taxon>Insecta</taxon>
        <taxon>Pterygota</taxon>
        <taxon>Neoptera</taxon>
        <taxon>Endopterygota</taxon>
        <taxon>Diptera</taxon>
        <taxon>Nematocera</taxon>
        <taxon>Culicoidea</taxon>
        <taxon>Culicidae</taxon>
        <taxon>Anophelinae</taxon>
        <taxon>Anopheles</taxon>
    </lineage>
</organism>
<dbReference type="SMART" id="SM00317">
    <property type="entry name" value="SET"/>
    <property type="match status" value="1"/>
</dbReference>
<dbReference type="Gene3D" id="2.170.270.10">
    <property type="entry name" value="SET domain"/>
    <property type="match status" value="1"/>
</dbReference>
<evidence type="ECO:0000256" key="8">
    <source>
        <dbReference type="ARBA" id="ARBA00022737"/>
    </source>
</evidence>
<evidence type="ECO:0000256" key="7">
    <source>
        <dbReference type="ARBA" id="ARBA00022723"/>
    </source>
</evidence>
<evidence type="ECO:0000256" key="1">
    <source>
        <dbReference type="ARBA" id="ARBA00004123"/>
    </source>
</evidence>
<feature type="domain" description="AWS" evidence="17">
    <location>
        <begin position="1006"/>
        <end position="1056"/>
    </location>
</feature>
<evidence type="ECO:0000256" key="12">
    <source>
        <dbReference type="SAM" id="Coils"/>
    </source>
</evidence>
<dbReference type="InterPro" id="IPR003616">
    <property type="entry name" value="Post-SET_dom"/>
</dbReference>
<dbReference type="SUPFAM" id="SSF63748">
    <property type="entry name" value="Tudor/PWWP/MBT"/>
    <property type="match status" value="2"/>
</dbReference>
<feature type="domain" description="PWWP" evidence="15">
    <location>
        <begin position="333"/>
        <end position="382"/>
    </location>
</feature>
<feature type="domain" description="Post-SET" evidence="16">
    <location>
        <begin position="1182"/>
        <end position="1198"/>
    </location>
</feature>
<dbReference type="CDD" id="cd15567">
    <property type="entry name" value="PHD4_NSD"/>
    <property type="match status" value="1"/>
</dbReference>
<dbReference type="InterPro" id="IPR006560">
    <property type="entry name" value="AWS_dom"/>
</dbReference>
<dbReference type="GO" id="GO:0032259">
    <property type="term" value="P:methylation"/>
    <property type="evidence" value="ECO:0007669"/>
    <property type="project" value="UniProtKB-KW"/>
</dbReference>
<evidence type="ECO:0000313" key="19">
    <source>
        <dbReference type="Proteomes" id="UP000075880"/>
    </source>
</evidence>
<dbReference type="InterPro" id="IPR013083">
    <property type="entry name" value="Znf_RING/FYVE/PHD"/>
</dbReference>
<dbReference type="PANTHER" id="PTHR22884">
    <property type="entry name" value="SET DOMAIN PROTEINS"/>
    <property type="match status" value="1"/>
</dbReference>
<dbReference type="PROSITE" id="PS50812">
    <property type="entry name" value="PWWP"/>
    <property type="match status" value="2"/>
</dbReference>
<evidence type="ECO:0000256" key="11">
    <source>
        <dbReference type="ARBA" id="ARBA00023242"/>
    </source>
</evidence>
<dbReference type="CDD" id="cd15566">
    <property type="entry name" value="PHD3_NSD"/>
    <property type="match status" value="1"/>
</dbReference>
<dbReference type="GO" id="GO:0140938">
    <property type="term" value="F:histone H3 methyltransferase activity"/>
    <property type="evidence" value="ECO:0007669"/>
    <property type="project" value="UniProtKB-ARBA"/>
</dbReference>
<feature type="domain" description="SET" evidence="14">
    <location>
        <begin position="1058"/>
        <end position="1175"/>
    </location>
</feature>
<keyword evidence="3" id="KW-0158">Chromosome</keyword>
<keyword evidence="10" id="KW-0862">Zinc</keyword>
<evidence type="ECO:0000256" key="4">
    <source>
        <dbReference type="ARBA" id="ARBA00022603"/>
    </source>
</evidence>
<keyword evidence="12" id="KW-0175">Coiled coil</keyword>
<dbReference type="PROSITE" id="PS51215">
    <property type="entry name" value="AWS"/>
    <property type="match status" value="1"/>
</dbReference>
<evidence type="ECO:0000256" key="6">
    <source>
        <dbReference type="ARBA" id="ARBA00022691"/>
    </source>
</evidence>
<dbReference type="InterPro" id="IPR055198">
    <property type="entry name" value="NSD_PHD"/>
</dbReference>
<keyword evidence="9" id="KW-0863">Zinc-finger</keyword>
<dbReference type="SUPFAM" id="SSF57903">
    <property type="entry name" value="FYVE/PHD zinc finger"/>
    <property type="match status" value="1"/>
</dbReference>
<dbReference type="Pfam" id="PF17907">
    <property type="entry name" value="AWS"/>
    <property type="match status" value="1"/>
</dbReference>
<keyword evidence="4" id="KW-0489">Methyltransferase</keyword>
<dbReference type="InterPro" id="IPR050777">
    <property type="entry name" value="SET2_Histone-Lys_MeTrsfase"/>
</dbReference>
<evidence type="ECO:0000256" key="3">
    <source>
        <dbReference type="ARBA" id="ARBA00022454"/>
    </source>
</evidence>
<dbReference type="SMART" id="SM00570">
    <property type="entry name" value="AWS"/>
    <property type="match status" value="1"/>
</dbReference>
<dbReference type="SMART" id="SM00293">
    <property type="entry name" value="PWWP"/>
    <property type="match status" value="2"/>
</dbReference>
<feature type="domain" description="PWWP" evidence="15">
    <location>
        <begin position="872"/>
        <end position="934"/>
    </location>
</feature>
<dbReference type="GO" id="GO:0016279">
    <property type="term" value="F:protein-lysine N-methyltransferase activity"/>
    <property type="evidence" value="ECO:0007669"/>
    <property type="project" value="UniProtKB-ARBA"/>
</dbReference>
<reference evidence="18" key="1">
    <citation type="submission" date="2024-04" db="UniProtKB">
        <authorList>
            <consortium name="EnsemblMetazoa"/>
        </authorList>
    </citation>
    <scope>IDENTIFICATION</scope>
    <source>
        <strain evidence="18">EBRO</strain>
    </source>
</reference>
<evidence type="ECO:0000256" key="10">
    <source>
        <dbReference type="ARBA" id="ARBA00022833"/>
    </source>
</evidence>
<evidence type="ECO:0000256" key="13">
    <source>
        <dbReference type="SAM" id="MobiDB-lite"/>
    </source>
</evidence>
<dbReference type="Pfam" id="PF22908">
    <property type="entry name" value="PHD_NSD"/>
    <property type="match status" value="1"/>
</dbReference>
<feature type="region of interest" description="Disordered" evidence="13">
    <location>
        <begin position="454"/>
        <end position="474"/>
    </location>
</feature>
<name>A0AAG5CN85_ANOAO</name>
<evidence type="ECO:0000256" key="9">
    <source>
        <dbReference type="ARBA" id="ARBA00022771"/>
    </source>
</evidence>
<keyword evidence="8" id="KW-0677">Repeat</keyword>
<evidence type="ECO:0000256" key="5">
    <source>
        <dbReference type="ARBA" id="ARBA00022679"/>
    </source>
</evidence>
<evidence type="ECO:0000259" key="17">
    <source>
        <dbReference type="PROSITE" id="PS51215"/>
    </source>
</evidence>
<dbReference type="InterPro" id="IPR001214">
    <property type="entry name" value="SET_dom"/>
</dbReference>
<evidence type="ECO:0000256" key="2">
    <source>
        <dbReference type="ARBA" id="ARBA00004286"/>
    </source>
</evidence>
<comment type="subcellular location">
    <subcellularLocation>
        <location evidence="2">Chromosome</location>
    </subcellularLocation>
    <subcellularLocation>
        <location evidence="1">Nucleus</location>
    </subcellularLocation>
</comment>
<keyword evidence="19" id="KW-1185">Reference proteome</keyword>
<dbReference type="Pfam" id="PF00855">
    <property type="entry name" value="PWWP"/>
    <property type="match status" value="2"/>
</dbReference>
<dbReference type="Gene3D" id="2.30.30.140">
    <property type="match status" value="2"/>
</dbReference>
<evidence type="ECO:0000259" key="16">
    <source>
        <dbReference type="PROSITE" id="PS50868"/>
    </source>
</evidence>
<sequence>MGRPHRLREKKPEALAKKTQATKHSPRIPPTAEPTDTTPSNRIEDGVHKNVTVAGLIISPTETKTNVKAQERTPTQTEPRLDSSGEQTLYNEAKQTFTDMNSNSISESMSGENGSRNARSITKSVIEQKTTDMNSNSLQRSPAGRNLLKQLQTSLSPKLSEVSINEDRRVSRYGRHQKQKENINYVPVDLMRYVSKSPAKVKPKKDSTVLKSEMEPESLNHGIGLQNNAPKIELEDIQANQVEALSIQPPVLKDETDDVLDMDAINIIKMNASFENINDEVIFSGNTLYTTNTIEHNRSPDVDSAYDSSVDLKVGYREGQIYWGAQTQRTIHWPCLVRADPETNQTTRKRRDNTTEIHVAFFGDRGRRGWIREAYMVPFNDLESYSTLVENGEFGKFVKAAWKAAMRQNWKQASKLAEDFCRIEVEQRLQQFDMEVQLERMRDTSNRVAKVARKRIGKRARSSTPESPPYEAIPLENLSKKMRLQPKEEAATVSPGLLDSSSLENELRRAASDGTDPSMNTSLREDSTNYTELVYKLIVNIGRKFLLTNPTRDEHAALLEQYARKISLLKKEGNQQQSKRTTVLRELYQLRQLCQMVDEFLAEKGGDGGHAAVMRIKKEKNSLEEEFIFELDPKTIMKGVPKGFACYICECPQNVVKCAKCQRHMHLNCVSADPIEQVTLQTMVDEKRFNCNQCAEDEAKEVLTKPKCFVCNDESEEARNTPKFRCTSNLCSRHYHLSCLRCFPQFASRSSQSIICPYHVCHTCVAEDPRGKASTVKATLVRCIKCPSSYHPDMGCIPAGSEILTTHQLICPKHSLDQVALNVNWCFLCCKGGDLICCETCPNAIHRDCLPCAVPEGKYYCEECESGRLPLYNEIVIAKLASYRWWPGLIVPPSEISEKLLQQRPSASSICVKFFQSHTVAWLNRRRMYLYQHDDSENLGAKRTGSLDKHYRIAMGEASKIYQKLQAIKSSQNGQLVRKPTIQPPIYKKIKTNQYIAPLKHPQSSSADSNCYCRSDDEDPCGPTSSCINRAIMIECFPKTCPAKERCSNQRFAKRLYPALEVHHFSEKGYGLVAKEAIQSGQFIIEYVGEVINTDEFQRRIKMIQELQMNNYYFLTVEPDMTIDAGTKGNVSRFINHSCEPNCETQKWSIGKTRVIGLFAIRDIQRGEELTFNYNLESLGNKKRVCLCGSAKCSGFIGEKYRPAIEAPTSTNPTKSTTKKKSKIKQKKMRNVMRDVARLIDDEDVTFAPKDEPETIDLGDSNASELQLPIVIKKEKSDYDV</sequence>
<dbReference type="CDD" id="cd15565">
    <property type="entry name" value="PHD2_NSD"/>
    <property type="match status" value="1"/>
</dbReference>
<dbReference type="InterPro" id="IPR046341">
    <property type="entry name" value="SET_dom_sf"/>
</dbReference>
<dbReference type="Pfam" id="PF00856">
    <property type="entry name" value="SET"/>
    <property type="match status" value="1"/>
</dbReference>
<evidence type="ECO:0008006" key="20">
    <source>
        <dbReference type="Google" id="ProtNLM"/>
    </source>
</evidence>
<dbReference type="EnsemblMetazoa" id="ENSAATROPT000292">
    <property type="protein sequence ID" value="ENSAATROPP000277"/>
    <property type="gene ID" value="ENSAATROPG000240"/>
</dbReference>
<dbReference type="Gene3D" id="3.30.40.10">
    <property type="entry name" value="Zinc/RING finger domain, C3HC4 (zinc finger)"/>
    <property type="match status" value="2"/>
</dbReference>
<keyword evidence="11" id="KW-0539">Nucleus</keyword>
<keyword evidence="6" id="KW-0949">S-adenosyl-L-methionine</keyword>
<feature type="coiled-coil region" evidence="12">
    <location>
        <begin position="552"/>
        <end position="579"/>
    </location>
</feature>
<dbReference type="SMART" id="SM00508">
    <property type="entry name" value="PostSET"/>
    <property type="match status" value="1"/>
</dbReference>
<feature type="region of interest" description="Disordered" evidence="13">
    <location>
        <begin position="1"/>
        <end position="49"/>
    </location>
</feature>
<dbReference type="InterPro" id="IPR000313">
    <property type="entry name" value="PWWP_dom"/>
</dbReference>
<dbReference type="GO" id="GO:0008270">
    <property type="term" value="F:zinc ion binding"/>
    <property type="evidence" value="ECO:0007669"/>
    <property type="project" value="UniProtKB-KW"/>
</dbReference>
<dbReference type="PROSITE" id="PS50280">
    <property type="entry name" value="SET"/>
    <property type="match status" value="1"/>
</dbReference>
<dbReference type="InterPro" id="IPR001965">
    <property type="entry name" value="Znf_PHD"/>
</dbReference>
<evidence type="ECO:0000313" key="18">
    <source>
        <dbReference type="EnsemblMetazoa" id="ENSAATROPP000277"/>
    </source>
</evidence>
<dbReference type="SUPFAM" id="SSF82199">
    <property type="entry name" value="SET domain"/>
    <property type="match status" value="1"/>
</dbReference>
<evidence type="ECO:0000259" key="15">
    <source>
        <dbReference type="PROSITE" id="PS50812"/>
    </source>
</evidence>
<dbReference type="InterPro" id="IPR055197">
    <property type="entry name" value="PHDvar_NSD"/>
</dbReference>
<dbReference type="GO" id="GO:0005634">
    <property type="term" value="C:nucleus"/>
    <property type="evidence" value="ECO:0007669"/>
    <property type="project" value="UniProtKB-SubCell"/>
</dbReference>
<proteinExistence type="predicted"/>
<dbReference type="PROSITE" id="PS50868">
    <property type="entry name" value="POST_SET"/>
    <property type="match status" value="1"/>
</dbReference>
<dbReference type="GO" id="GO:0005694">
    <property type="term" value="C:chromosome"/>
    <property type="evidence" value="ECO:0007669"/>
    <property type="project" value="UniProtKB-SubCell"/>
</dbReference>
<dbReference type="Pfam" id="PF23004">
    <property type="entry name" value="PHDvar_NSD"/>
    <property type="match status" value="1"/>
</dbReference>
<feature type="region of interest" description="Disordered" evidence="13">
    <location>
        <begin position="62"/>
        <end position="87"/>
    </location>
</feature>
<evidence type="ECO:0000259" key="14">
    <source>
        <dbReference type="PROSITE" id="PS50280"/>
    </source>
</evidence>
<protein>
    <recommendedName>
        <fullName evidence="20">Histone-lysine N-methyltransferase</fullName>
    </recommendedName>
</protein>
<keyword evidence="5" id="KW-0808">Transferase</keyword>
<dbReference type="InterPro" id="IPR011011">
    <property type="entry name" value="Znf_FYVE_PHD"/>
</dbReference>
<dbReference type="Proteomes" id="UP000075880">
    <property type="component" value="Unassembled WGS sequence"/>
</dbReference>
<dbReference type="SMART" id="SM00249">
    <property type="entry name" value="PHD"/>
    <property type="match status" value="4"/>
</dbReference>